<dbReference type="InterPro" id="IPR002213">
    <property type="entry name" value="UDP_glucos_trans"/>
</dbReference>
<dbReference type="InterPro" id="IPR050481">
    <property type="entry name" value="UDP-glycosyltransf_plant"/>
</dbReference>
<name>M8ASN3_TRIUA</name>
<evidence type="ECO:0000313" key="1">
    <source>
        <dbReference type="EMBL" id="EMS64014.1"/>
    </source>
</evidence>
<reference evidence="1" key="1">
    <citation type="journal article" date="2013" name="Nature">
        <title>Draft genome of the wheat A-genome progenitor Triticum urartu.</title>
        <authorList>
            <person name="Ling H.Q."/>
            <person name="Zhao S."/>
            <person name="Liu D."/>
            <person name="Wang J."/>
            <person name="Sun H."/>
            <person name="Zhang C."/>
            <person name="Fan H."/>
            <person name="Li D."/>
            <person name="Dong L."/>
            <person name="Tao Y."/>
            <person name="Gao C."/>
            <person name="Wu H."/>
            <person name="Li Y."/>
            <person name="Cui Y."/>
            <person name="Guo X."/>
            <person name="Zheng S."/>
            <person name="Wang B."/>
            <person name="Yu K."/>
            <person name="Liang Q."/>
            <person name="Yang W."/>
            <person name="Lou X."/>
            <person name="Chen J."/>
            <person name="Feng M."/>
            <person name="Jian J."/>
            <person name="Zhang X."/>
            <person name="Luo G."/>
            <person name="Jiang Y."/>
            <person name="Liu J."/>
            <person name="Wang Z."/>
            <person name="Sha Y."/>
            <person name="Zhang B."/>
            <person name="Wu H."/>
            <person name="Tang D."/>
            <person name="Shen Q."/>
            <person name="Xue P."/>
            <person name="Zou S."/>
            <person name="Wang X."/>
            <person name="Liu X."/>
            <person name="Wang F."/>
            <person name="Yang Y."/>
            <person name="An X."/>
            <person name="Dong Z."/>
            <person name="Zhang K."/>
            <person name="Zhang X."/>
            <person name="Luo M.C."/>
            <person name="Dvorak J."/>
            <person name="Tong Y."/>
            <person name="Wang J."/>
            <person name="Yang H."/>
            <person name="Li Z."/>
            <person name="Wang D."/>
            <person name="Zhang A."/>
            <person name="Wang J."/>
        </authorList>
    </citation>
    <scope>NUCLEOTIDE SEQUENCE</scope>
</reference>
<dbReference type="Pfam" id="PF00201">
    <property type="entry name" value="UDPGT"/>
    <property type="match status" value="1"/>
</dbReference>
<dbReference type="Gene3D" id="3.40.50.2000">
    <property type="entry name" value="Glycogen Phosphorylase B"/>
    <property type="match status" value="1"/>
</dbReference>
<dbReference type="EMBL" id="KD061548">
    <property type="protein sequence ID" value="EMS64014.1"/>
    <property type="molecule type" value="Genomic_DNA"/>
</dbReference>
<protein>
    <submittedName>
        <fullName evidence="1">Anthocyanidin 3-O-glucosyltransferase</fullName>
    </submittedName>
</protein>
<dbReference type="PANTHER" id="PTHR48049:SF84">
    <property type="entry name" value="UDP-GLYCOSYLTRANSFERASE 79A6"/>
    <property type="match status" value="1"/>
</dbReference>
<dbReference type="AlphaFoldDB" id="M8ASN3"/>
<dbReference type="SUPFAM" id="SSF53756">
    <property type="entry name" value="UDP-Glycosyltransferase/glycogen phosphorylase"/>
    <property type="match status" value="1"/>
</dbReference>
<dbReference type="STRING" id="4572.M8ASN3"/>
<dbReference type="eggNOG" id="KOG1192">
    <property type="taxonomic scope" value="Eukaryota"/>
</dbReference>
<sequence length="155" mass="16755">MEGPYINYLTAQHGKPVLVTGPVVPEPPQGELEERETFLPAAAATELLLGLESTNRLFFVVLNFPKGTDTEAELAKCTPPGFAERTKGRGVVHTGWVQQQHILHHRAVGCFVNHARLSSVVEGLMASCRLVLLPMKGDQYLNASPPSSSPPSSKS</sequence>
<dbReference type="OMA" id="EAMIKEC"/>
<gene>
    <name evidence="1" type="ORF">TRIUR3_21508</name>
</gene>
<organism evidence="1">
    <name type="scientific">Triticum urartu</name>
    <name type="common">Red wild einkorn</name>
    <name type="synonym">Crithodium urartu</name>
    <dbReference type="NCBI Taxonomy" id="4572"/>
    <lineage>
        <taxon>Eukaryota</taxon>
        <taxon>Viridiplantae</taxon>
        <taxon>Streptophyta</taxon>
        <taxon>Embryophyta</taxon>
        <taxon>Tracheophyta</taxon>
        <taxon>Spermatophyta</taxon>
        <taxon>Magnoliopsida</taxon>
        <taxon>Liliopsida</taxon>
        <taxon>Poales</taxon>
        <taxon>Poaceae</taxon>
        <taxon>BOP clade</taxon>
        <taxon>Pooideae</taxon>
        <taxon>Triticodae</taxon>
        <taxon>Triticeae</taxon>
        <taxon>Triticinae</taxon>
        <taxon>Triticum</taxon>
    </lineage>
</organism>
<dbReference type="GO" id="GO:0035251">
    <property type="term" value="F:UDP-glucosyltransferase activity"/>
    <property type="evidence" value="ECO:0007669"/>
    <property type="project" value="InterPro"/>
</dbReference>
<dbReference type="PANTHER" id="PTHR48049">
    <property type="entry name" value="GLYCOSYLTRANSFERASE"/>
    <property type="match status" value="1"/>
</dbReference>
<proteinExistence type="predicted"/>
<keyword evidence="1" id="KW-0808">Transferase</keyword>
<accession>M8ASN3</accession>